<dbReference type="Gene3D" id="1.10.357.10">
    <property type="entry name" value="Tetracycline Repressor, domain 2"/>
    <property type="match status" value="1"/>
</dbReference>
<evidence type="ECO:0000256" key="1">
    <source>
        <dbReference type="ARBA" id="ARBA00023125"/>
    </source>
</evidence>
<organism evidence="5 6">
    <name type="scientific">Idiomarina tyrosinivorans</name>
    <dbReference type="NCBI Taxonomy" id="1445662"/>
    <lineage>
        <taxon>Bacteria</taxon>
        <taxon>Pseudomonadati</taxon>
        <taxon>Pseudomonadota</taxon>
        <taxon>Gammaproteobacteria</taxon>
        <taxon>Alteromonadales</taxon>
        <taxon>Idiomarinaceae</taxon>
        <taxon>Idiomarina</taxon>
    </lineage>
</organism>
<dbReference type="InterPro" id="IPR009057">
    <property type="entry name" value="Homeodomain-like_sf"/>
</dbReference>
<dbReference type="Pfam" id="PF00440">
    <property type="entry name" value="TetR_N"/>
    <property type="match status" value="1"/>
</dbReference>
<feature type="domain" description="HTH tetR-type" evidence="4">
    <location>
        <begin position="20"/>
        <end position="80"/>
    </location>
</feature>
<dbReference type="GO" id="GO:0003700">
    <property type="term" value="F:DNA-binding transcription factor activity"/>
    <property type="evidence" value="ECO:0007669"/>
    <property type="project" value="TreeGrafter"/>
</dbReference>
<dbReference type="RefSeq" id="WP_126841042.1">
    <property type="nucleotide sequence ID" value="NZ_PIQH01000002.1"/>
</dbReference>
<dbReference type="OrthoDB" id="63332at2"/>
<reference evidence="5 6" key="1">
    <citation type="journal article" date="2011" name="Front. Microbiol.">
        <title>Genomic signatures of strain selection and enhancement in Bacillus atrophaeus var. globigii, a historical biowarfare simulant.</title>
        <authorList>
            <person name="Gibbons H.S."/>
            <person name="Broomall S.M."/>
            <person name="McNew L.A."/>
            <person name="Daligault H."/>
            <person name="Chapman C."/>
            <person name="Bruce D."/>
            <person name="Karavis M."/>
            <person name="Krepps M."/>
            <person name="McGregor P.A."/>
            <person name="Hong C."/>
            <person name="Park K.H."/>
            <person name="Akmal A."/>
            <person name="Feldman A."/>
            <person name="Lin J.S."/>
            <person name="Chang W.E."/>
            <person name="Higgs B.W."/>
            <person name="Demirev P."/>
            <person name="Lindquist J."/>
            <person name="Liem A."/>
            <person name="Fochler E."/>
            <person name="Read T.D."/>
            <person name="Tapia R."/>
            <person name="Johnson S."/>
            <person name="Bishop-Lilly K.A."/>
            <person name="Detter C."/>
            <person name="Han C."/>
            <person name="Sozhamannan S."/>
            <person name="Rosenzweig C.N."/>
            <person name="Skowronski E.W."/>
        </authorList>
    </citation>
    <scope>NUCLEOTIDE SEQUENCE [LARGE SCALE GENOMIC DNA]</scope>
    <source>
        <strain evidence="5 6">CC-PW-9</strain>
    </source>
</reference>
<dbReference type="InterPro" id="IPR001647">
    <property type="entry name" value="HTH_TetR"/>
</dbReference>
<evidence type="ECO:0000256" key="3">
    <source>
        <dbReference type="SAM" id="MobiDB-lite"/>
    </source>
</evidence>
<dbReference type="Pfam" id="PF17929">
    <property type="entry name" value="TetR_C_34"/>
    <property type="match status" value="1"/>
</dbReference>
<evidence type="ECO:0000313" key="5">
    <source>
        <dbReference type="EMBL" id="RUO81050.1"/>
    </source>
</evidence>
<feature type="region of interest" description="Disordered" evidence="3">
    <location>
        <begin position="1"/>
        <end position="21"/>
    </location>
</feature>
<dbReference type="GO" id="GO:0000976">
    <property type="term" value="F:transcription cis-regulatory region binding"/>
    <property type="evidence" value="ECO:0007669"/>
    <property type="project" value="TreeGrafter"/>
</dbReference>
<dbReference type="InterPro" id="IPR050109">
    <property type="entry name" value="HTH-type_TetR-like_transc_reg"/>
</dbReference>
<comment type="caution">
    <text evidence="5">The sequence shown here is derived from an EMBL/GenBank/DDBJ whole genome shotgun (WGS) entry which is preliminary data.</text>
</comment>
<dbReference type="PRINTS" id="PR00455">
    <property type="entry name" value="HTHTETR"/>
</dbReference>
<proteinExistence type="predicted"/>
<dbReference type="Proteomes" id="UP000287996">
    <property type="component" value="Unassembled WGS sequence"/>
</dbReference>
<dbReference type="PANTHER" id="PTHR30055">
    <property type="entry name" value="HTH-TYPE TRANSCRIPTIONAL REGULATOR RUTR"/>
    <property type="match status" value="1"/>
</dbReference>
<sequence length="237" mass="27495">MTESTSLEPHQRARQPKQKEQRREAILTAAFEMFIANQNKLPTVAQIASECGLAKGTAYLYFETKEAIFLALYEQQQTAWLQSIEKRLRYSEEDKLQQWQEAFLSFREQQPHLWALAALSYSALEPALKQNELLAYRARTANRLQHCCRELERLLGRSDERVYPTLLSTIAFTIGQWQQSFPLNSVKSLNQNSAVKQLQPDFYQSLAAVLPLLWQPLFARQEQKTPDAKGLSRWFGR</sequence>
<dbReference type="SUPFAM" id="SSF46689">
    <property type="entry name" value="Homeodomain-like"/>
    <property type="match status" value="1"/>
</dbReference>
<accession>A0A432ZT09</accession>
<dbReference type="PANTHER" id="PTHR30055:SF178">
    <property type="entry name" value="POSSIBLE TRANSCRIPTIONAL REGULATORY PROTEIN"/>
    <property type="match status" value="1"/>
</dbReference>
<dbReference type="EMBL" id="PIQH01000002">
    <property type="protein sequence ID" value="RUO81050.1"/>
    <property type="molecule type" value="Genomic_DNA"/>
</dbReference>
<feature type="DNA-binding region" description="H-T-H motif" evidence="2">
    <location>
        <begin position="43"/>
        <end position="62"/>
    </location>
</feature>
<dbReference type="InterPro" id="IPR041483">
    <property type="entry name" value="TetR_C_34"/>
</dbReference>
<evidence type="ECO:0000256" key="2">
    <source>
        <dbReference type="PROSITE-ProRule" id="PRU00335"/>
    </source>
</evidence>
<protein>
    <recommendedName>
        <fullName evidence="4">HTH tetR-type domain-containing protein</fullName>
    </recommendedName>
</protein>
<dbReference type="AlphaFoldDB" id="A0A432ZT09"/>
<name>A0A432ZT09_9GAMM</name>
<evidence type="ECO:0000313" key="6">
    <source>
        <dbReference type="Proteomes" id="UP000287996"/>
    </source>
</evidence>
<dbReference type="PROSITE" id="PS50977">
    <property type="entry name" value="HTH_TETR_2"/>
    <property type="match status" value="1"/>
</dbReference>
<keyword evidence="1 2" id="KW-0238">DNA-binding</keyword>
<gene>
    <name evidence="5" type="ORF">CWI84_02765</name>
</gene>
<keyword evidence="6" id="KW-1185">Reference proteome</keyword>
<evidence type="ECO:0000259" key="4">
    <source>
        <dbReference type="PROSITE" id="PS50977"/>
    </source>
</evidence>